<feature type="compositionally biased region" description="Basic and acidic residues" evidence="1">
    <location>
        <begin position="100"/>
        <end position="111"/>
    </location>
</feature>
<feature type="compositionally biased region" description="Basic and acidic residues" evidence="1">
    <location>
        <begin position="138"/>
        <end position="159"/>
    </location>
</feature>
<dbReference type="Proteomes" id="UP000191691">
    <property type="component" value="Unassembled WGS sequence"/>
</dbReference>
<dbReference type="AlphaFoldDB" id="A0A1V6XEA6"/>
<gene>
    <name evidence="3" type="ORF">PENNAL_c0087G07265</name>
    <name evidence="2" type="ORF">PNAL_LOCUS257</name>
</gene>
<evidence type="ECO:0000313" key="4">
    <source>
        <dbReference type="Proteomes" id="UP000191691"/>
    </source>
</evidence>
<evidence type="ECO:0000313" key="2">
    <source>
        <dbReference type="EMBL" id="CAG7943103.1"/>
    </source>
</evidence>
<dbReference type="OMA" id="DHEKGQP"/>
<feature type="region of interest" description="Disordered" evidence="1">
    <location>
        <begin position="35"/>
        <end position="159"/>
    </location>
</feature>
<reference evidence="4" key="2">
    <citation type="journal article" date="2017" name="Nat. Microbiol.">
        <title>Global analysis of biosynthetic gene clusters reveals vast potential of secondary metabolite production in Penicillium species.</title>
        <authorList>
            <person name="Nielsen J.C."/>
            <person name="Grijseels S."/>
            <person name="Prigent S."/>
            <person name="Ji B."/>
            <person name="Dainat J."/>
            <person name="Nielsen K.F."/>
            <person name="Frisvad J.C."/>
            <person name="Workman M."/>
            <person name="Nielsen J."/>
        </authorList>
    </citation>
    <scope>NUCLEOTIDE SEQUENCE [LARGE SCALE GENOMIC DNA]</scope>
    <source>
        <strain evidence="4">IBT 13039</strain>
    </source>
</reference>
<reference evidence="2" key="3">
    <citation type="submission" date="2021-07" db="EMBL/GenBank/DDBJ databases">
        <authorList>
            <person name="Branca A.L. A."/>
        </authorList>
    </citation>
    <scope>NUCLEOTIDE SEQUENCE</scope>
</reference>
<reference evidence="3" key="1">
    <citation type="submission" date="2016-10" db="EMBL/GenBank/DDBJ databases">
        <title>Uncovering the secondary metabolism of Penicillium species provides insights into the evolution of 6-MSA pathways.</title>
        <authorList>
            <person name="Nielsen J.C."/>
            <person name="Nielsen J."/>
        </authorList>
    </citation>
    <scope>NUCLEOTIDE SEQUENCE [LARGE SCALE GENOMIC DNA]</scope>
    <source>
        <strain evidence="3">IBT 13039</strain>
    </source>
</reference>
<dbReference type="Proteomes" id="UP001153461">
    <property type="component" value="Unassembled WGS sequence"/>
</dbReference>
<accession>A0A1V6XEA6</accession>
<keyword evidence="4" id="KW-1185">Reference proteome</keyword>
<name>A0A1V6XEA6_PENNA</name>
<comment type="caution">
    <text evidence="3">The sequence shown here is derived from an EMBL/GenBank/DDBJ whole genome shotgun (WGS) entry which is preliminary data.</text>
</comment>
<dbReference type="OrthoDB" id="3358750at2759"/>
<dbReference type="EMBL" id="MOOB01000087">
    <property type="protein sequence ID" value="OQE73492.1"/>
    <property type="molecule type" value="Genomic_DNA"/>
</dbReference>
<feature type="compositionally biased region" description="Polar residues" evidence="1">
    <location>
        <begin position="39"/>
        <end position="49"/>
    </location>
</feature>
<dbReference type="PANTHER" id="PTHR39475:SF1">
    <property type="entry name" value="CONIDIATION-SPECIFIC PROTEIN 6"/>
    <property type="match status" value="1"/>
</dbReference>
<organism evidence="3 4">
    <name type="scientific">Penicillium nalgiovense</name>
    <dbReference type="NCBI Taxonomy" id="60175"/>
    <lineage>
        <taxon>Eukaryota</taxon>
        <taxon>Fungi</taxon>
        <taxon>Dikarya</taxon>
        <taxon>Ascomycota</taxon>
        <taxon>Pezizomycotina</taxon>
        <taxon>Eurotiomycetes</taxon>
        <taxon>Eurotiomycetidae</taxon>
        <taxon>Eurotiales</taxon>
        <taxon>Aspergillaceae</taxon>
        <taxon>Penicillium</taxon>
    </lineage>
</organism>
<proteinExistence type="predicted"/>
<protein>
    <submittedName>
        <fullName evidence="3">Uncharacterized protein</fullName>
    </submittedName>
</protein>
<evidence type="ECO:0000313" key="3">
    <source>
        <dbReference type="EMBL" id="OQE73492.1"/>
    </source>
</evidence>
<evidence type="ECO:0000256" key="1">
    <source>
        <dbReference type="SAM" id="MobiDB-lite"/>
    </source>
</evidence>
<dbReference type="PANTHER" id="PTHR39475">
    <property type="entry name" value="CONIDIATION-SPECIFIC PROTEIN 6"/>
    <property type="match status" value="1"/>
</dbReference>
<dbReference type="STRING" id="60175.A0A1V6XEA6"/>
<dbReference type="EMBL" id="CAJVNV010000008">
    <property type="protein sequence ID" value="CAG7943103.1"/>
    <property type="molecule type" value="Genomic_DNA"/>
</dbReference>
<sequence length="159" mass="17445">MVKGNQPSSSSIQTNFSLQPFSLNLLTPKPTLHLHKMATSGSGQSSVGNRSLYEAGDQRNVPVSELKERARYAEGLPTSHKNLDSKDGRSIANKLASQENKPDPSHHHNNEYDAEAEMSKQNPTKPAEQHGNAPSKGARIDAELKADDEQRLQEKGIKH</sequence>